<reference evidence="11" key="2">
    <citation type="submission" date="2020-04" db="EMBL/GenBank/DDBJ databases">
        <authorList>
            <consortium name="NCBI Genome Project"/>
        </authorList>
    </citation>
    <scope>NUCLEOTIDE SEQUENCE</scope>
    <source>
        <strain evidence="11">CBS 781.70</strain>
    </source>
</reference>
<evidence type="ECO:0000256" key="7">
    <source>
        <dbReference type="SAM" id="Phobius"/>
    </source>
</evidence>
<evidence type="ECO:0000313" key="9">
    <source>
        <dbReference type="EMBL" id="KAF1817440.1"/>
    </source>
</evidence>
<keyword evidence="2 7" id="KW-0812">Transmembrane</keyword>
<feature type="transmembrane region" description="Helical" evidence="7">
    <location>
        <begin position="25"/>
        <end position="47"/>
    </location>
</feature>
<comment type="similarity">
    <text evidence="5">Belongs to the SAT4 family.</text>
</comment>
<evidence type="ECO:0000256" key="5">
    <source>
        <dbReference type="ARBA" id="ARBA00038359"/>
    </source>
</evidence>
<keyword evidence="10" id="KW-1185">Reference proteome</keyword>
<dbReference type="EMBL" id="ML975149">
    <property type="protein sequence ID" value="KAF1817440.1"/>
    <property type="molecule type" value="Genomic_DNA"/>
</dbReference>
<evidence type="ECO:0000259" key="8">
    <source>
        <dbReference type="Pfam" id="PF20684"/>
    </source>
</evidence>
<evidence type="ECO:0000256" key="3">
    <source>
        <dbReference type="ARBA" id="ARBA00022989"/>
    </source>
</evidence>
<dbReference type="GO" id="GO:0016020">
    <property type="term" value="C:membrane"/>
    <property type="evidence" value="ECO:0007669"/>
    <property type="project" value="UniProtKB-SubCell"/>
</dbReference>
<organism evidence="9">
    <name type="scientific">Eremomyces bilateralis CBS 781.70</name>
    <dbReference type="NCBI Taxonomy" id="1392243"/>
    <lineage>
        <taxon>Eukaryota</taxon>
        <taxon>Fungi</taxon>
        <taxon>Dikarya</taxon>
        <taxon>Ascomycota</taxon>
        <taxon>Pezizomycotina</taxon>
        <taxon>Dothideomycetes</taxon>
        <taxon>Dothideomycetes incertae sedis</taxon>
        <taxon>Eremomycetales</taxon>
        <taxon>Eremomycetaceae</taxon>
        <taxon>Eremomyces</taxon>
    </lineage>
</organism>
<reference evidence="11" key="3">
    <citation type="submission" date="2025-04" db="UniProtKB">
        <authorList>
            <consortium name="RefSeq"/>
        </authorList>
    </citation>
    <scope>IDENTIFICATION</scope>
    <source>
        <strain evidence="11">CBS 781.70</strain>
    </source>
</reference>
<keyword evidence="3 7" id="KW-1133">Transmembrane helix</keyword>
<keyword evidence="4 7" id="KW-0472">Membrane</keyword>
<evidence type="ECO:0000256" key="4">
    <source>
        <dbReference type="ARBA" id="ARBA00023136"/>
    </source>
</evidence>
<comment type="subcellular location">
    <subcellularLocation>
        <location evidence="1">Membrane</location>
        <topology evidence="1">Multi-pass membrane protein</topology>
    </subcellularLocation>
</comment>
<dbReference type="InterPro" id="IPR049326">
    <property type="entry name" value="Rhodopsin_dom_fungi"/>
</dbReference>
<evidence type="ECO:0000256" key="1">
    <source>
        <dbReference type="ARBA" id="ARBA00004141"/>
    </source>
</evidence>
<evidence type="ECO:0000313" key="10">
    <source>
        <dbReference type="Proteomes" id="UP000504638"/>
    </source>
</evidence>
<feature type="transmembrane region" description="Helical" evidence="7">
    <location>
        <begin position="192"/>
        <end position="212"/>
    </location>
</feature>
<dbReference type="GeneID" id="54421498"/>
<feature type="transmembrane region" description="Helical" evidence="7">
    <location>
        <begin position="104"/>
        <end position="126"/>
    </location>
</feature>
<feature type="transmembrane region" description="Helical" evidence="7">
    <location>
        <begin position="224"/>
        <end position="253"/>
    </location>
</feature>
<reference evidence="9 11" key="1">
    <citation type="submission" date="2020-01" db="EMBL/GenBank/DDBJ databases">
        <authorList>
            <consortium name="DOE Joint Genome Institute"/>
            <person name="Haridas S."/>
            <person name="Albert R."/>
            <person name="Binder M."/>
            <person name="Bloem J."/>
            <person name="Labutti K."/>
            <person name="Salamov A."/>
            <person name="Andreopoulos B."/>
            <person name="Baker S.E."/>
            <person name="Barry K."/>
            <person name="Bills G."/>
            <person name="Bluhm B.H."/>
            <person name="Cannon C."/>
            <person name="Castanera R."/>
            <person name="Culley D.E."/>
            <person name="Daum C."/>
            <person name="Ezra D."/>
            <person name="Gonzalez J.B."/>
            <person name="Henrissat B."/>
            <person name="Kuo A."/>
            <person name="Liang C."/>
            <person name="Lipzen A."/>
            <person name="Lutzoni F."/>
            <person name="Magnuson J."/>
            <person name="Mondo S."/>
            <person name="Nolan M."/>
            <person name="Ohm R."/>
            <person name="Pangilinan J."/>
            <person name="Park H.-J."/>
            <person name="Ramirez L."/>
            <person name="Alfaro M."/>
            <person name="Sun H."/>
            <person name="Tritt A."/>
            <person name="Yoshinaga Y."/>
            <person name="Zwiers L.-H."/>
            <person name="Turgeon B.G."/>
            <person name="Goodwin S.B."/>
            <person name="Spatafora J.W."/>
            <person name="Crous P.W."/>
            <person name="Grigoriev I.V."/>
        </authorList>
    </citation>
    <scope>NUCLEOTIDE SEQUENCE</scope>
    <source>
        <strain evidence="9 11">CBS 781.70</strain>
    </source>
</reference>
<feature type="region of interest" description="Disordered" evidence="6">
    <location>
        <begin position="347"/>
        <end position="368"/>
    </location>
</feature>
<accession>A0A6G1GHU5</accession>
<feature type="domain" description="Rhodopsin" evidence="8">
    <location>
        <begin position="43"/>
        <end position="289"/>
    </location>
</feature>
<feature type="transmembrane region" description="Helical" evidence="7">
    <location>
        <begin position="265"/>
        <end position="288"/>
    </location>
</feature>
<sequence>MATPQLPQAVVDHQMARIHENKGPAVIGVSAALTALSFVIVGLRFVARLKIKAPILADDWLCLPALLMIVLMCVQLGYSVTYGIGKHLVATDPTRTWEIMRIGFFLSITYSLVHLFIKMSILCFYIRVFGLTLRWFKIAVFTMITYSALWTVSMIIFVPLQCRPVAHFWNRYRITDHPLDGVCFTDPSAPPIATSVLNTLGDIIILLLPLFVLNQLQLQLKKKLALFSVFLVGAFACVAGIIRLSSIIMVVNINADVPWVTGDTYMWTSIEACVGLICACFPALWPLIRTFVGERSASSRYARSNSGNSGKRASNTIGVLSPTYQEGRRFPNRTSDIAPWYREAESYEKEKSSSDDVSIRPYENDSRV</sequence>
<dbReference type="Pfam" id="PF20684">
    <property type="entry name" value="Fung_rhodopsin"/>
    <property type="match status" value="1"/>
</dbReference>
<protein>
    <recommendedName>
        <fullName evidence="8">Rhodopsin domain-containing protein</fullName>
    </recommendedName>
</protein>
<dbReference type="PANTHER" id="PTHR33048">
    <property type="entry name" value="PTH11-LIKE INTEGRAL MEMBRANE PROTEIN (AFU_ORTHOLOGUE AFUA_5G11245)"/>
    <property type="match status" value="1"/>
</dbReference>
<gene>
    <name evidence="9 11" type="ORF">P152DRAFT_469878</name>
</gene>
<evidence type="ECO:0000256" key="2">
    <source>
        <dbReference type="ARBA" id="ARBA00022692"/>
    </source>
</evidence>
<proteinExistence type="inferred from homology"/>
<feature type="transmembrane region" description="Helical" evidence="7">
    <location>
        <begin position="59"/>
        <end position="84"/>
    </location>
</feature>
<feature type="transmembrane region" description="Helical" evidence="7">
    <location>
        <begin position="138"/>
        <end position="160"/>
    </location>
</feature>
<dbReference type="OrthoDB" id="5417844at2759"/>
<evidence type="ECO:0000256" key="6">
    <source>
        <dbReference type="SAM" id="MobiDB-lite"/>
    </source>
</evidence>
<dbReference type="Proteomes" id="UP000504638">
    <property type="component" value="Unplaced"/>
</dbReference>
<name>A0A6G1GHU5_9PEZI</name>
<dbReference type="AlphaFoldDB" id="A0A6G1GHU5"/>
<dbReference type="RefSeq" id="XP_033539071.1">
    <property type="nucleotide sequence ID" value="XM_033680928.1"/>
</dbReference>
<dbReference type="PANTHER" id="PTHR33048:SF47">
    <property type="entry name" value="INTEGRAL MEMBRANE PROTEIN-RELATED"/>
    <property type="match status" value="1"/>
</dbReference>
<dbReference type="InterPro" id="IPR052337">
    <property type="entry name" value="SAT4-like"/>
</dbReference>
<evidence type="ECO:0000313" key="11">
    <source>
        <dbReference type="RefSeq" id="XP_033539071.1"/>
    </source>
</evidence>